<dbReference type="GeneID" id="17357163"/>
<dbReference type="GO" id="GO:0005886">
    <property type="term" value="C:plasma membrane"/>
    <property type="evidence" value="ECO:0007669"/>
    <property type="project" value="UniProtKB-SubCell"/>
</dbReference>
<feature type="region of interest" description="Disordered" evidence="15">
    <location>
        <begin position="804"/>
        <end position="859"/>
    </location>
</feature>
<evidence type="ECO:0000259" key="17">
    <source>
        <dbReference type="Pfam" id="PF01764"/>
    </source>
</evidence>
<evidence type="ECO:0000256" key="4">
    <source>
        <dbReference type="ARBA" id="ARBA00022553"/>
    </source>
</evidence>
<evidence type="ECO:0000256" key="7">
    <source>
        <dbReference type="ARBA" id="ARBA00022801"/>
    </source>
</evidence>
<comment type="cofactor">
    <cofactor evidence="1">
        <name>Ca(2+)</name>
        <dbReference type="ChEBI" id="CHEBI:29108"/>
    </cofactor>
</comment>
<feature type="compositionally biased region" description="Low complexity" evidence="15">
    <location>
        <begin position="231"/>
        <end position="250"/>
    </location>
</feature>
<evidence type="ECO:0000256" key="1">
    <source>
        <dbReference type="ARBA" id="ARBA00001913"/>
    </source>
</evidence>
<feature type="transmembrane region" description="Helical" evidence="16">
    <location>
        <begin position="176"/>
        <end position="201"/>
    </location>
</feature>
<keyword evidence="10 16" id="KW-1133">Transmembrane helix</keyword>
<evidence type="ECO:0000313" key="19">
    <source>
        <dbReference type="Proteomes" id="UP000008141"/>
    </source>
</evidence>
<keyword evidence="5 16" id="KW-0812">Transmembrane</keyword>
<dbReference type="Pfam" id="PF01764">
    <property type="entry name" value="Lipase_3"/>
    <property type="match status" value="1"/>
</dbReference>
<feature type="transmembrane region" description="Helical" evidence="16">
    <location>
        <begin position="18"/>
        <end position="41"/>
    </location>
</feature>
<evidence type="ECO:0000256" key="8">
    <source>
        <dbReference type="ARBA" id="ARBA00022837"/>
    </source>
</evidence>
<evidence type="ECO:0000256" key="3">
    <source>
        <dbReference type="ARBA" id="ARBA00022475"/>
    </source>
</evidence>
<feature type="transmembrane region" description="Helical" evidence="16">
    <location>
        <begin position="61"/>
        <end position="85"/>
    </location>
</feature>
<evidence type="ECO:0000256" key="12">
    <source>
        <dbReference type="ARBA" id="ARBA00023136"/>
    </source>
</evidence>
<keyword evidence="11" id="KW-0443">Lipid metabolism</keyword>
<proteinExistence type="predicted"/>
<feature type="transmembrane region" description="Helical" evidence="16">
    <location>
        <begin position="395"/>
        <end position="418"/>
    </location>
</feature>
<dbReference type="PANTHER" id="PTHR45792">
    <property type="entry name" value="DIACYLGLYCEROL LIPASE HOMOLOG-RELATED"/>
    <property type="match status" value="1"/>
</dbReference>
<dbReference type="Proteomes" id="UP000008141">
    <property type="component" value="Unassembled WGS sequence"/>
</dbReference>
<dbReference type="AlphaFoldDB" id="E1Z9S9"/>
<evidence type="ECO:0000256" key="5">
    <source>
        <dbReference type="ARBA" id="ARBA00022692"/>
    </source>
</evidence>
<sequence length="859" mass="93498">MPALVLFGRRWLLSSNDVALPAAACAVFHAVWCVLLVIWFASVHGPRECSGAWRYDVAVGGLLGAFALSCGLEVAFNGYGTYLLYDKQRPQCESGQLWDPFDAMLALVWCTWAVISALLLLLVLTYNLFPDYSDPRSWERRCNCLGTLCCCCHRRDQLYTDAEGKPQRVTSRLGNIFATLFSHIDLSATDMFLAFTLAMVLQRMHRKRRKAAALAAQAAARAAGGAGAGGHAALQQQQQQQQQPGAQPRGSSPRAAGTPRGGSTVQLSAQNSPDRTATASVCSADELLSRGSAPDLERSLLGLSQKRLLHTQISSSGGAATAGRPAPPDLTPEELRHISHFSPAHPQDGNLQLGAEKLEEGDGEGAALGQGQSYAEEVGLVDAETLRQAAWAMKFAFAGYGYLLFIFSAPTMGCLQLLCGRNCGLLVGTANGRRVRKKLDLRLAAGLADSDLLDVRYEGEAPHVLPYFLAIDEPNRSLVLAIRGSLSLEDVVRDLLFEPASLDEWVVPGGRRWEDPPPDLRPASADTRYAAHAGILEAARATFLDIQSQGVLRDVLLAADGRCHGWQLVVTGHSLGAGCAYLLSLYLRHFCPDLRCWAFSPPGGLASAELCAASADWCTSCVCGKEWIPRLSVRTFQRMRDEMVAAALRCKQPKWVVLAGLLRGKKWREEELFYGAQELPVEAREALRGYTDSVRRTAATRSFIQLADDFQPPGRCFQLKPTGVSSYSGGWWRRTKQRQYRAVYVDGRSLIDQGILISGRMMADHMPDYALATLRRLASSMRRSESTTLVSDLAGERLTDQIIKHGDQQGDGGSEAGSRGAREPRRRVAVQAATVPPAPQPSLLRRSASAGRDIARLPV</sequence>
<evidence type="ECO:0000256" key="15">
    <source>
        <dbReference type="SAM" id="MobiDB-lite"/>
    </source>
</evidence>
<keyword evidence="6" id="KW-0479">Metal-binding</keyword>
<dbReference type="InParanoid" id="E1Z9S9"/>
<feature type="region of interest" description="Disordered" evidence="15">
    <location>
        <begin position="313"/>
        <end position="333"/>
    </location>
</feature>
<dbReference type="InterPro" id="IPR029058">
    <property type="entry name" value="AB_hydrolase_fold"/>
</dbReference>
<dbReference type="PANTHER" id="PTHR45792:SF8">
    <property type="entry name" value="DIACYLGLYCEROL LIPASE-ALPHA"/>
    <property type="match status" value="1"/>
</dbReference>
<dbReference type="InterPro" id="IPR002921">
    <property type="entry name" value="Fungal_lipase-type"/>
</dbReference>
<feature type="region of interest" description="Disordered" evidence="15">
    <location>
        <begin position="227"/>
        <end position="278"/>
    </location>
</feature>
<comment type="subcellular location">
    <subcellularLocation>
        <location evidence="2">Cell membrane</location>
        <topology evidence="2">Multi-pass membrane protein</topology>
    </subcellularLocation>
</comment>
<feature type="transmembrane region" description="Helical" evidence="16">
    <location>
        <begin position="106"/>
        <end position="129"/>
    </location>
</feature>
<keyword evidence="19" id="KW-1185">Reference proteome</keyword>
<dbReference type="eggNOG" id="KOG2088">
    <property type="taxonomic scope" value="Eukaryota"/>
</dbReference>
<keyword evidence="9" id="KW-0442">Lipid degradation</keyword>
<keyword evidence="12 16" id="KW-0472">Membrane</keyword>
<protein>
    <recommendedName>
        <fullName evidence="14">sn-1-specific diacylglycerol lipase</fullName>
        <ecNumber evidence="14">3.1.1.116</ecNumber>
    </recommendedName>
</protein>
<dbReference type="EC" id="3.1.1.116" evidence="14"/>
<feature type="compositionally biased region" description="Polar residues" evidence="15">
    <location>
        <begin position="261"/>
        <end position="278"/>
    </location>
</feature>
<dbReference type="KEGG" id="cvr:CHLNCDRAFT_143239"/>
<evidence type="ECO:0000256" key="16">
    <source>
        <dbReference type="SAM" id="Phobius"/>
    </source>
</evidence>
<evidence type="ECO:0000256" key="11">
    <source>
        <dbReference type="ARBA" id="ARBA00023098"/>
    </source>
</evidence>
<dbReference type="InterPro" id="IPR052214">
    <property type="entry name" value="DAG_Lipase-Related"/>
</dbReference>
<dbReference type="GO" id="GO:0016042">
    <property type="term" value="P:lipid catabolic process"/>
    <property type="evidence" value="ECO:0007669"/>
    <property type="project" value="UniProtKB-KW"/>
</dbReference>
<dbReference type="Gene3D" id="3.40.50.1820">
    <property type="entry name" value="alpha/beta hydrolase"/>
    <property type="match status" value="1"/>
</dbReference>
<evidence type="ECO:0000256" key="6">
    <source>
        <dbReference type="ARBA" id="ARBA00022723"/>
    </source>
</evidence>
<keyword evidence="7" id="KW-0378">Hydrolase</keyword>
<evidence type="ECO:0000313" key="18">
    <source>
        <dbReference type="EMBL" id="EFN57824.1"/>
    </source>
</evidence>
<evidence type="ECO:0000256" key="13">
    <source>
        <dbReference type="ARBA" id="ARBA00024531"/>
    </source>
</evidence>
<dbReference type="EMBL" id="GL433839">
    <property type="protein sequence ID" value="EFN57824.1"/>
    <property type="molecule type" value="Genomic_DNA"/>
</dbReference>
<keyword evidence="8" id="KW-0106">Calcium</keyword>
<name>E1Z9S9_CHLVA</name>
<organism evidence="19">
    <name type="scientific">Chlorella variabilis</name>
    <name type="common">Green alga</name>
    <dbReference type="NCBI Taxonomy" id="554065"/>
    <lineage>
        <taxon>Eukaryota</taxon>
        <taxon>Viridiplantae</taxon>
        <taxon>Chlorophyta</taxon>
        <taxon>core chlorophytes</taxon>
        <taxon>Trebouxiophyceae</taxon>
        <taxon>Chlorellales</taxon>
        <taxon>Chlorellaceae</taxon>
        <taxon>Chlorella clade</taxon>
        <taxon>Chlorella</taxon>
    </lineage>
</organism>
<comment type="catalytic activity">
    <reaction evidence="13">
        <text>a 1,2-diacyl-sn-glycerol + H2O = a 2-acylglycerol + a fatty acid + H(+)</text>
        <dbReference type="Rhea" id="RHEA:33275"/>
        <dbReference type="ChEBI" id="CHEBI:15377"/>
        <dbReference type="ChEBI" id="CHEBI:15378"/>
        <dbReference type="ChEBI" id="CHEBI:17389"/>
        <dbReference type="ChEBI" id="CHEBI:17815"/>
        <dbReference type="ChEBI" id="CHEBI:28868"/>
        <dbReference type="EC" id="3.1.1.116"/>
    </reaction>
    <physiologicalReaction direction="left-to-right" evidence="13">
        <dbReference type="Rhea" id="RHEA:33276"/>
    </physiologicalReaction>
</comment>
<keyword evidence="4" id="KW-0597">Phosphoprotein</keyword>
<keyword evidence="3" id="KW-1003">Cell membrane</keyword>
<dbReference type="OrthoDB" id="438440at2759"/>
<dbReference type="GO" id="GO:0046872">
    <property type="term" value="F:metal ion binding"/>
    <property type="evidence" value="ECO:0007669"/>
    <property type="project" value="UniProtKB-KW"/>
</dbReference>
<evidence type="ECO:0000256" key="9">
    <source>
        <dbReference type="ARBA" id="ARBA00022963"/>
    </source>
</evidence>
<feature type="domain" description="Fungal lipase-type" evidence="17">
    <location>
        <begin position="479"/>
        <end position="602"/>
    </location>
</feature>
<dbReference type="CDD" id="cd00519">
    <property type="entry name" value="Lipase_3"/>
    <property type="match status" value="1"/>
</dbReference>
<reference evidence="18 19" key="1">
    <citation type="journal article" date="2010" name="Plant Cell">
        <title>The Chlorella variabilis NC64A genome reveals adaptation to photosymbiosis, coevolution with viruses, and cryptic sex.</title>
        <authorList>
            <person name="Blanc G."/>
            <person name="Duncan G."/>
            <person name="Agarkova I."/>
            <person name="Borodovsky M."/>
            <person name="Gurnon J."/>
            <person name="Kuo A."/>
            <person name="Lindquist E."/>
            <person name="Lucas S."/>
            <person name="Pangilinan J."/>
            <person name="Polle J."/>
            <person name="Salamov A."/>
            <person name="Terry A."/>
            <person name="Yamada T."/>
            <person name="Dunigan D.D."/>
            <person name="Grigoriev I.V."/>
            <person name="Claverie J.M."/>
            <person name="Van Etten J.L."/>
        </authorList>
    </citation>
    <scope>NUCLEOTIDE SEQUENCE [LARGE SCALE GENOMIC DNA]</scope>
    <source>
        <strain evidence="18 19">NC64A</strain>
    </source>
</reference>
<accession>E1Z9S9</accession>
<evidence type="ECO:0000256" key="10">
    <source>
        <dbReference type="ARBA" id="ARBA00022989"/>
    </source>
</evidence>
<gene>
    <name evidence="18" type="ORF">CHLNCDRAFT_143239</name>
</gene>
<dbReference type="SUPFAM" id="SSF53474">
    <property type="entry name" value="alpha/beta-Hydrolases"/>
    <property type="match status" value="1"/>
</dbReference>
<evidence type="ECO:0000256" key="14">
    <source>
        <dbReference type="ARBA" id="ARBA00026104"/>
    </source>
</evidence>
<feature type="compositionally biased region" description="Low complexity" evidence="15">
    <location>
        <begin position="314"/>
        <end position="324"/>
    </location>
</feature>
<dbReference type="GO" id="GO:0016298">
    <property type="term" value="F:lipase activity"/>
    <property type="evidence" value="ECO:0007669"/>
    <property type="project" value="TreeGrafter"/>
</dbReference>
<evidence type="ECO:0000256" key="2">
    <source>
        <dbReference type="ARBA" id="ARBA00004651"/>
    </source>
</evidence>
<dbReference type="RefSeq" id="XP_005849926.1">
    <property type="nucleotide sequence ID" value="XM_005849864.1"/>
</dbReference>